<feature type="coiled-coil region" evidence="1">
    <location>
        <begin position="572"/>
        <end position="676"/>
    </location>
</feature>
<sequence>MQEEGSKLVKELAGLCRRLKFVTGRQPLLNNNGKDAGDDFYAEVQDREGEIQISDSALQEMMNESSKCIKIIFDERLEIEGTIRDLHAILSKKDQEIEGLHAIVAELSVPRDVVDSSMSSNDIQAIVDRMSASLAVVAGQGELMDDSLTSKMSHVEKSVGQLIETNNQFTFYGNYLGECLAEGRSDFTVQDFGSIFWYAREEILELRRKESEFIENLRHSEDENRRLVEHIKEKQLLLEKMNADIERTKAELEQEKSKYANTKEKLSLAVTKGKALVQQRDSLKQSLAEKTNKLEKCLIELKEKSTALEAAELAKEELLKSENIICSLQKALSQRDEFMGKLEQVLSQTSTPEGPQPMDYVERLKQLVDERNMLKDVSAQLQNITAALHTIDVPESLSTSNIEDRVSWLGESISHAKAEINRLQEEIAAVQEHAKAERNMQYDETAAVREAANNEISRLAASLSASLQEKDYYCMELDELKGKHEQLVQKEHQVSLEKDQLVNMLLVASGISFNNKEGLHQPSYDVSVLIDKCLGRIRENSDASLENSHVLVEQFEKLQSLLYIRDHELVLCEKILEEEMAVRLELKNLSNELSVASQEITALKDKNDALQKDLEKAEEKSALLREKLSMAVKKGKGLVQDRENLKLQIDLKNSEIEKLKLELKQQESAFGDCRDQLNQLSVDVERIPHLEADLASMKEQQDQLSGDIERIPQLETDLAAMEKQRDQLEQFLVESNDVLQRVIEAIDGIALPVDADFKEPVEKVNWLSKYVSECEASKVNAEKELEKAKEEASTVADRLAEVQSSIRSLEDALSVSEDNISRRAKENKELEASNSLHEQELQKATEDASSNASKFSEASVARKSLEVAISHLVKEKEDAHAGRDFAATELEKVRGEVAIHETKLSEAHMTIKTLEEALSQLESHAALVAEEKRCAEMGRTSLESEVNKIKEDFDTQSKTLADLQGTVRSLEEALMKAEQNASLSVHEKESAEKDLLALNSKVTVYMDELNEMKEDFDAQSKILAGMEGTVKSLEEALMKAQQNASLSVHEKESVQREVLALNFKLTACMDELSKMREDFDAQSKILVGTEETVKSFEEALMKAEQNASLTIHEKESAQQEVLALNSKLTACMDELSKIREDFDAQSKLLADTQGIVKSLEEALMKAEENASLLVHEKESAQQEVLELNSKLTACMNELAGTHGNFENRSLELLDHLNSLRKLEKDNYIFSMLKQNFKKKFESLRDMDILLRSIQSYFADVGTKLPQDHLVIEEDSHLSKLFSVDIENIMNLEMNNGEMTAADRDNLPSYLSKIVKGFHLKDKALAEKFGHLSTLADEFFSHLLKELQAAMDSIVITVDQVKSLKQNAETREKYMEALDKKIALLENDCATLLSACDDTTRELQAEVENNPMELSSLPPDVGDVDRDAAEQLQIDYSSRFVKAADKMLSAARQVRTLIEHLRSERNVSVITIQELKYELNQSRMTSEKAIKERDQEQELVTRLEREMEALRSLCNEMRLKLEDYKAKDDKIREREAELSLLQSSLLRKEEAEQPLLSTSQVKTLADRINGIEVPSAKLESVDAEANDFLYVKFSCILDSFDKLQDHIDLLSSEKEELQSLLDAQLLETEHLKGEVANHLKMKQDLEKAKSELHVVEAGLEKIVLKFGGNGLVEDQKVSGVKGILPVLEKIVLAIIMESENAKSKVEELGVKLLGSQNVVDELSNKVKIFEDSIQNRSSPPDAVRDRSIFEATSSAAGSEISEIEDAGSLGRKAISPVPSAAHMRLMRKGSTDHLVLNIDSESDRLINNKDTDEDKGHIFKSLNTSGLIPVQGKGIWWSASLKSPRSKARPDCLLSLIAPMAFGHHFV</sequence>
<feature type="coiled-coil region" evidence="1">
    <location>
        <begin position="1485"/>
        <end position="1533"/>
    </location>
</feature>
<dbReference type="EMBL" id="JBAMMX010000011">
    <property type="protein sequence ID" value="KAK6930901.1"/>
    <property type="molecule type" value="Genomic_DNA"/>
</dbReference>
<feature type="coiled-coil region" evidence="1">
    <location>
        <begin position="1599"/>
        <end position="1626"/>
    </location>
</feature>
<feature type="coiled-coil region" evidence="1">
    <location>
        <begin position="231"/>
        <end position="321"/>
    </location>
</feature>
<dbReference type="Gene3D" id="1.10.287.1490">
    <property type="match status" value="1"/>
</dbReference>
<keyword evidence="4" id="KW-1185">Reference proteome</keyword>
<gene>
    <name evidence="3" type="ORF">RJ641_002694</name>
</gene>
<comment type="caution">
    <text evidence="3">The sequence shown here is derived from an EMBL/GenBank/DDBJ whole genome shotgun (WGS) entry which is preliminary data.</text>
</comment>
<evidence type="ECO:0000313" key="3">
    <source>
        <dbReference type="EMBL" id="KAK6930901.1"/>
    </source>
</evidence>
<feature type="coiled-coil region" evidence="1">
    <location>
        <begin position="1149"/>
        <end position="1197"/>
    </location>
</feature>
<evidence type="ECO:0000313" key="4">
    <source>
        <dbReference type="Proteomes" id="UP001370490"/>
    </source>
</evidence>
<accession>A0AAN8ZAD7</accession>
<dbReference type="PANTHER" id="PTHR43939:SF68">
    <property type="entry name" value="CENTROSOMAL PROTEIN OF 290 KDA-LIKE"/>
    <property type="match status" value="1"/>
</dbReference>
<name>A0AAN8ZAD7_9MAGN</name>
<feature type="coiled-coil region" evidence="1">
    <location>
        <begin position="413"/>
        <end position="440"/>
    </location>
</feature>
<feature type="region of interest" description="Disordered" evidence="2">
    <location>
        <begin position="824"/>
        <end position="856"/>
    </location>
</feature>
<protein>
    <submittedName>
        <fullName evidence="3">Uncharacterized protein</fullName>
    </submittedName>
</protein>
<feature type="coiled-coil region" evidence="1">
    <location>
        <begin position="904"/>
        <end position="931"/>
    </location>
</feature>
<dbReference type="Proteomes" id="UP001370490">
    <property type="component" value="Unassembled WGS sequence"/>
</dbReference>
<feature type="compositionally biased region" description="Basic and acidic residues" evidence="2">
    <location>
        <begin position="824"/>
        <end position="846"/>
    </location>
</feature>
<keyword evidence="1" id="KW-0175">Coiled coil</keyword>
<proteinExistence type="predicted"/>
<feature type="compositionally biased region" description="Polar residues" evidence="2">
    <location>
        <begin position="847"/>
        <end position="856"/>
    </location>
</feature>
<feature type="coiled-coil region" evidence="1">
    <location>
        <begin position="1086"/>
        <end position="1120"/>
    </location>
</feature>
<evidence type="ECO:0000256" key="1">
    <source>
        <dbReference type="SAM" id="Coils"/>
    </source>
</evidence>
<reference evidence="3 4" key="1">
    <citation type="submission" date="2023-12" db="EMBL/GenBank/DDBJ databases">
        <title>A high-quality genome assembly for Dillenia turbinata (Dilleniales).</title>
        <authorList>
            <person name="Chanderbali A."/>
        </authorList>
    </citation>
    <scope>NUCLEOTIDE SEQUENCE [LARGE SCALE GENOMIC DNA]</scope>
    <source>
        <strain evidence="3">LSX21</strain>
        <tissue evidence="3">Leaf</tissue>
    </source>
</reference>
<evidence type="ECO:0000256" key="2">
    <source>
        <dbReference type="SAM" id="MobiDB-lite"/>
    </source>
</evidence>
<dbReference type="PANTHER" id="PTHR43939">
    <property type="entry name" value="COILED-COIL DOMAIN-CONTAINING PROTEIN 158"/>
    <property type="match status" value="1"/>
</dbReference>
<feature type="non-terminal residue" evidence="3">
    <location>
        <position position="1866"/>
    </location>
</feature>
<organism evidence="3 4">
    <name type="scientific">Dillenia turbinata</name>
    <dbReference type="NCBI Taxonomy" id="194707"/>
    <lineage>
        <taxon>Eukaryota</taxon>
        <taxon>Viridiplantae</taxon>
        <taxon>Streptophyta</taxon>
        <taxon>Embryophyta</taxon>
        <taxon>Tracheophyta</taxon>
        <taxon>Spermatophyta</taxon>
        <taxon>Magnoliopsida</taxon>
        <taxon>eudicotyledons</taxon>
        <taxon>Gunneridae</taxon>
        <taxon>Pentapetalae</taxon>
        <taxon>Dilleniales</taxon>
        <taxon>Dilleniaceae</taxon>
        <taxon>Dillenia</taxon>
    </lineage>
</organism>